<dbReference type="Proteomes" id="UP001329430">
    <property type="component" value="Chromosome 6"/>
</dbReference>
<dbReference type="AlphaFoldDB" id="A0AAN7V884"/>
<name>A0AAN7V884_9COLE</name>
<organism evidence="1 2">
    <name type="scientific">Pyrocoelia pectoralis</name>
    <dbReference type="NCBI Taxonomy" id="417401"/>
    <lineage>
        <taxon>Eukaryota</taxon>
        <taxon>Metazoa</taxon>
        <taxon>Ecdysozoa</taxon>
        <taxon>Arthropoda</taxon>
        <taxon>Hexapoda</taxon>
        <taxon>Insecta</taxon>
        <taxon>Pterygota</taxon>
        <taxon>Neoptera</taxon>
        <taxon>Endopterygota</taxon>
        <taxon>Coleoptera</taxon>
        <taxon>Polyphaga</taxon>
        <taxon>Elateriformia</taxon>
        <taxon>Elateroidea</taxon>
        <taxon>Lampyridae</taxon>
        <taxon>Lampyrinae</taxon>
        <taxon>Pyrocoelia</taxon>
    </lineage>
</organism>
<evidence type="ECO:0000313" key="1">
    <source>
        <dbReference type="EMBL" id="KAK5642792.1"/>
    </source>
</evidence>
<protein>
    <recommendedName>
        <fullName evidence="3">DUF4817 domain-containing protein</fullName>
    </recommendedName>
</protein>
<gene>
    <name evidence="1" type="ORF">RI129_008959</name>
</gene>
<reference evidence="1 2" key="1">
    <citation type="journal article" date="2024" name="Insects">
        <title>An Improved Chromosome-Level Genome Assembly of the Firefly Pyrocoelia pectoralis.</title>
        <authorList>
            <person name="Fu X."/>
            <person name="Meyer-Rochow V.B."/>
            <person name="Ballantyne L."/>
            <person name="Zhu X."/>
        </authorList>
    </citation>
    <scope>NUCLEOTIDE SEQUENCE [LARGE SCALE GENOMIC DNA]</scope>
    <source>
        <strain evidence="1">XCY_ONT2</strain>
    </source>
</reference>
<dbReference type="EMBL" id="JAVRBK010000006">
    <property type="protein sequence ID" value="KAK5642792.1"/>
    <property type="molecule type" value="Genomic_DNA"/>
</dbReference>
<proteinExistence type="predicted"/>
<comment type="caution">
    <text evidence="1">The sequence shown here is derived from an EMBL/GenBank/DDBJ whole genome shotgun (WGS) entry which is preliminary data.</text>
</comment>
<evidence type="ECO:0008006" key="3">
    <source>
        <dbReference type="Google" id="ProtNLM"/>
    </source>
</evidence>
<accession>A0AAN7V884</accession>
<sequence length="90" mass="10503">MADTSDYTIEERIVTSTWVHERPRTGKTSEQVCTHFQLRFGRELPPKRTLLRWEQTGFATGSIKDNPRSGRTSTKWEPWREVAASVEDHQ</sequence>
<evidence type="ECO:0000313" key="2">
    <source>
        <dbReference type="Proteomes" id="UP001329430"/>
    </source>
</evidence>
<keyword evidence="2" id="KW-1185">Reference proteome</keyword>